<sequence>MSMVLLIDSTMSKVLAKMHRVRSLFLAMVMLPAFSTSTGLNTCEQHVEVCSLVEELKARVYSILALGGPCQHEELDGAVNEVFNFKEMARFILGTHWKAATSEQRQRFTENYEQHIRNLYVMQLKRHANHKMKIMSVRRKGGDFYSLRVRLMNPEQRDDFVILEFHVTRSDSGLKIDDIKFNNSVSIAISQRSVVDSLIQKRGIEGAIERFAKTTPSFERCSELSARHGDEQRQAADESK</sequence>
<accession>A0A858PZD2</accession>
<organism evidence="1 2">
    <name type="scientific">Anaplasma platys</name>
    <dbReference type="NCBI Taxonomy" id="949"/>
    <lineage>
        <taxon>Bacteria</taxon>
        <taxon>Pseudomonadati</taxon>
        <taxon>Pseudomonadota</taxon>
        <taxon>Alphaproteobacteria</taxon>
        <taxon>Rickettsiales</taxon>
        <taxon>Anaplasmataceae</taxon>
        <taxon>Anaplasma</taxon>
    </lineage>
</organism>
<evidence type="ECO:0000313" key="2">
    <source>
        <dbReference type="Proteomes" id="UP000500930"/>
    </source>
</evidence>
<dbReference type="RefSeq" id="WP_169193563.1">
    <property type="nucleotide sequence ID" value="NZ_CP046391.1"/>
</dbReference>
<keyword evidence="2" id="KW-1185">Reference proteome</keyword>
<dbReference type="AlphaFoldDB" id="A0A858PZD2"/>
<dbReference type="Proteomes" id="UP000500930">
    <property type="component" value="Chromosome"/>
</dbReference>
<dbReference type="InterPro" id="IPR042245">
    <property type="entry name" value="Tgt2/MlaC_sf"/>
</dbReference>
<dbReference type="PANTHER" id="PTHR36573">
    <property type="entry name" value="INTERMEMBRANE PHOSPHOLIPID TRANSPORT SYSTEM BINDING PROTEIN MLAC"/>
    <property type="match status" value="1"/>
</dbReference>
<name>A0A858PZD2_9RICK</name>
<dbReference type="Pfam" id="PF05494">
    <property type="entry name" value="MlaC"/>
    <property type="match status" value="1"/>
</dbReference>
<dbReference type="Gene3D" id="3.10.450.710">
    <property type="entry name" value="Tgt2/MlaC"/>
    <property type="match status" value="1"/>
</dbReference>
<dbReference type="EMBL" id="CP046391">
    <property type="protein sequence ID" value="QJC27976.1"/>
    <property type="molecule type" value="Genomic_DNA"/>
</dbReference>
<dbReference type="InterPro" id="IPR008869">
    <property type="entry name" value="MlaC/ttg2D"/>
</dbReference>
<evidence type="ECO:0000313" key="1">
    <source>
        <dbReference type="EMBL" id="QJC27976.1"/>
    </source>
</evidence>
<dbReference type="KEGG" id="aplt:ANPL_04670"/>
<protein>
    <submittedName>
        <fullName evidence="1">Phospholipid transport system substrate-binding protein</fullName>
    </submittedName>
</protein>
<gene>
    <name evidence="1" type="primary">mlaC</name>
    <name evidence="1" type="ORF">ANPL_04670</name>
</gene>
<reference evidence="1 2" key="1">
    <citation type="journal article" date="2020" name="Pathogens">
        <title>First Whole Genome Sequence of Anaplasma platys, an Obligate Intracellular Rickettsial Pathogen of Dogs.</title>
        <authorList>
            <person name="Llanes A."/>
            <person name="Rajeev S."/>
        </authorList>
    </citation>
    <scope>NUCLEOTIDE SEQUENCE [LARGE SCALE GENOMIC DNA]</scope>
    <source>
        <strain evidence="1 2">S3</strain>
    </source>
</reference>
<dbReference type="PANTHER" id="PTHR36573:SF1">
    <property type="entry name" value="INTERMEMBRANE PHOSPHOLIPID TRANSPORT SYSTEM BINDING PROTEIN MLAC"/>
    <property type="match status" value="1"/>
</dbReference>
<proteinExistence type="predicted"/>